<accession>A0ABV6LEV0</accession>
<proteinExistence type="inferred from homology"/>
<evidence type="ECO:0000256" key="2">
    <source>
        <dbReference type="ARBA" id="ARBA00022649"/>
    </source>
</evidence>
<dbReference type="InterPro" id="IPR038570">
    <property type="entry name" value="HicA_sf"/>
</dbReference>
<gene>
    <name evidence="8" type="ORF">ACFFGT_27490</name>
</gene>
<keyword evidence="3" id="KW-0540">Nuclease</keyword>
<keyword evidence="7" id="KW-0346">Stress response</keyword>
<dbReference type="Gene3D" id="3.30.920.30">
    <property type="entry name" value="Hypothetical protein"/>
    <property type="match status" value="1"/>
</dbReference>
<evidence type="ECO:0000256" key="3">
    <source>
        <dbReference type="ARBA" id="ARBA00022722"/>
    </source>
</evidence>
<evidence type="ECO:0000256" key="5">
    <source>
        <dbReference type="ARBA" id="ARBA00022801"/>
    </source>
</evidence>
<evidence type="ECO:0000313" key="8">
    <source>
        <dbReference type="EMBL" id="MFC0517988.1"/>
    </source>
</evidence>
<dbReference type="EMBL" id="JBHLTS010000077">
    <property type="protein sequence ID" value="MFC0517988.1"/>
    <property type="molecule type" value="Genomic_DNA"/>
</dbReference>
<protein>
    <submittedName>
        <fullName evidence="8">Type II toxin-antitoxin system HicA family toxin</fullName>
    </submittedName>
</protein>
<dbReference type="RefSeq" id="WP_377025717.1">
    <property type="nucleotide sequence ID" value="NZ_JBHLTS010000077.1"/>
</dbReference>
<reference evidence="8 9" key="1">
    <citation type="submission" date="2024-09" db="EMBL/GenBank/DDBJ databases">
        <authorList>
            <person name="Sun Q."/>
            <person name="Mori K."/>
        </authorList>
    </citation>
    <scope>NUCLEOTIDE SEQUENCE [LARGE SCALE GENOMIC DNA]</scope>
    <source>
        <strain evidence="8 9">NCAIM B.02415</strain>
    </source>
</reference>
<dbReference type="InterPro" id="IPR012933">
    <property type="entry name" value="HicA_mRNA_interferase"/>
</dbReference>
<keyword evidence="2" id="KW-1277">Toxin-antitoxin system</keyword>
<dbReference type="PANTHER" id="PTHR34873:SF3">
    <property type="entry name" value="ADDICTION MODULE TOXIN, HICA FAMILY"/>
    <property type="match status" value="1"/>
</dbReference>
<dbReference type="Pfam" id="PF07927">
    <property type="entry name" value="HicA_toxin"/>
    <property type="match status" value="1"/>
</dbReference>
<evidence type="ECO:0000256" key="1">
    <source>
        <dbReference type="ARBA" id="ARBA00006620"/>
    </source>
</evidence>
<dbReference type="PANTHER" id="PTHR34873">
    <property type="entry name" value="SSR1766 PROTEIN"/>
    <property type="match status" value="1"/>
</dbReference>
<keyword evidence="5" id="KW-0378">Hydrolase</keyword>
<evidence type="ECO:0000256" key="6">
    <source>
        <dbReference type="ARBA" id="ARBA00022884"/>
    </source>
</evidence>
<comment type="similarity">
    <text evidence="1">Belongs to the HicA mRNA interferase family.</text>
</comment>
<dbReference type="SUPFAM" id="SSF54786">
    <property type="entry name" value="YcfA/nrd intein domain"/>
    <property type="match status" value="1"/>
</dbReference>
<sequence length="66" mass="7420">MKSYTPKELIAILLAHGFELVRTKGSHQMFVNHTNGKRTVVPMHSKELKKGLLHAILKQAGIDLKD</sequence>
<evidence type="ECO:0000313" key="9">
    <source>
        <dbReference type="Proteomes" id="UP001589828"/>
    </source>
</evidence>
<keyword evidence="6" id="KW-0694">RNA-binding</keyword>
<name>A0ABV6LEV0_9SPHI</name>
<keyword evidence="4" id="KW-0255">Endonuclease</keyword>
<comment type="caution">
    <text evidence="8">The sequence shown here is derived from an EMBL/GenBank/DDBJ whole genome shotgun (WGS) entry which is preliminary data.</text>
</comment>
<evidence type="ECO:0000256" key="4">
    <source>
        <dbReference type="ARBA" id="ARBA00022759"/>
    </source>
</evidence>
<organism evidence="8 9">
    <name type="scientific">Mucilaginibacter angelicae</name>
    <dbReference type="NCBI Taxonomy" id="869718"/>
    <lineage>
        <taxon>Bacteria</taxon>
        <taxon>Pseudomonadati</taxon>
        <taxon>Bacteroidota</taxon>
        <taxon>Sphingobacteriia</taxon>
        <taxon>Sphingobacteriales</taxon>
        <taxon>Sphingobacteriaceae</taxon>
        <taxon>Mucilaginibacter</taxon>
    </lineage>
</organism>
<evidence type="ECO:0000256" key="7">
    <source>
        <dbReference type="ARBA" id="ARBA00023016"/>
    </source>
</evidence>
<dbReference type="Proteomes" id="UP001589828">
    <property type="component" value="Unassembled WGS sequence"/>
</dbReference>
<keyword evidence="9" id="KW-1185">Reference proteome</keyword>